<evidence type="ECO:0008006" key="4">
    <source>
        <dbReference type="Google" id="ProtNLM"/>
    </source>
</evidence>
<evidence type="ECO:0000313" key="3">
    <source>
        <dbReference type="Proteomes" id="UP001234343"/>
    </source>
</evidence>
<evidence type="ECO:0000256" key="1">
    <source>
        <dbReference type="SAM" id="SignalP"/>
    </source>
</evidence>
<keyword evidence="1" id="KW-0732">Signal</keyword>
<feature type="signal peptide" evidence="1">
    <location>
        <begin position="1"/>
        <end position="23"/>
    </location>
</feature>
<gene>
    <name evidence="2" type="ORF">QTP81_07025</name>
</gene>
<name>A0ABT7SWE5_9ALTE</name>
<sequence length="251" mass="28441">MPKFVRFLVVFATASCWTLSSSAAEQDAYIIGVNDVYADSQSRAIIQRLFDDMYAPLRITPELRFYPSRRGLQLADRLETDAEAGRVLQVAEQYPNLVVVPAAMLHHPIHFFCIDANRCNRSQEHLFAIVGGFQAGKAYCDKFGLDCFFDQSLTFLKTALTNGAVDVLVGSPPTILNLFCQSALEQVYVRRESEMEIISYHLVNRLHNDKVPALQASIERMHREGGFDEFKRHINQLPVNCGIEIVELKRL</sequence>
<protein>
    <recommendedName>
        <fullName evidence="4">ABC transporter substrate-binding protein</fullName>
    </recommendedName>
</protein>
<evidence type="ECO:0000313" key="2">
    <source>
        <dbReference type="EMBL" id="MDM7860344.1"/>
    </source>
</evidence>
<reference evidence="2 3" key="1">
    <citation type="submission" date="2023-06" db="EMBL/GenBank/DDBJ databases">
        <title>Alteromonas sp. ASW11-36 isolated from intertidal sand.</title>
        <authorList>
            <person name="Li Y."/>
        </authorList>
    </citation>
    <scope>NUCLEOTIDE SEQUENCE [LARGE SCALE GENOMIC DNA]</scope>
    <source>
        <strain evidence="2 3">ASW11-36</strain>
    </source>
</reference>
<dbReference type="Proteomes" id="UP001234343">
    <property type="component" value="Unassembled WGS sequence"/>
</dbReference>
<accession>A0ABT7SWE5</accession>
<feature type="chain" id="PRO_5047295853" description="ABC transporter substrate-binding protein" evidence="1">
    <location>
        <begin position="24"/>
        <end position="251"/>
    </location>
</feature>
<proteinExistence type="predicted"/>
<dbReference type="RefSeq" id="WP_289364648.1">
    <property type="nucleotide sequence ID" value="NZ_JAUCBP010000007.1"/>
</dbReference>
<organism evidence="2 3">
    <name type="scientific">Alteromonas arenosi</name>
    <dbReference type="NCBI Taxonomy" id="3055817"/>
    <lineage>
        <taxon>Bacteria</taxon>
        <taxon>Pseudomonadati</taxon>
        <taxon>Pseudomonadota</taxon>
        <taxon>Gammaproteobacteria</taxon>
        <taxon>Alteromonadales</taxon>
        <taxon>Alteromonadaceae</taxon>
        <taxon>Alteromonas/Salinimonas group</taxon>
        <taxon>Alteromonas</taxon>
    </lineage>
</organism>
<dbReference type="EMBL" id="JAUCBP010000007">
    <property type="protein sequence ID" value="MDM7860344.1"/>
    <property type="molecule type" value="Genomic_DNA"/>
</dbReference>
<comment type="caution">
    <text evidence="2">The sequence shown here is derived from an EMBL/GenBank/DDBJ whole genome shotgun (WGS) entry which is preliminary data.</text>
</comment>
<keyword evidence="3" id="KW-1185">Reference proteome</keyword>